<dbReference type="InterPro" id="IPR002701">
    <property type="entry name" value="CM_II_prokaryot"/>
</dbReference>
<evidence type="ECO:0000313" key="3">
    <source>
        <dbReference type="EMBL" id="APT55947.1"/>
    </source>
</evidence>
<accession>A0A1L7AAV3</accession>
<dbReference type="EC" id="5.4.99.5" evidence="1"/>
<sequence>MGSPDIMTDLPSPDLSSPDLASLRAEIDSIDDAVHDLLMRRAALSARMAASRVKNDSFPYRPGREAGILRRLLARHHPPLPAGTMVRIWREIIAASLSQQGPLSLAVLQPQRGNPDEAPLSALARAHFGEGSALRLHATPGRVLAALSVGEANLAILPMPDDGDLAEAAWWLRLEAPRLHVVAALPFLAPLGQRPQALVVAAMAPEPTGRDRSLLRLAHAPDMSRDALAAALSAAGLKVLRLIPFRDLPHPHETGAARAADRGAEGCALAEIEGFLTPGDPRLKNLRADLLGAYAEPESLP</sequence>
<dbReference type="Gene3D" id="1.20.59.10">
    <property type="entry name" value="Chorismate mutase"/>
    <property type="match status" value="1"/>
</dbReference>
<dbReference type="Proteomes" id="UP000185494">
    <property type="component" value="Chromosome 1"/>
</dbReference>
<dbReference type="AlphaFoldDB" id="A0A1L7AAV3"/>
<dbReference type="SMART" id="SM00830">
    <property type="entry name" value="CM_2"/>
    <property type="match status" value="1"/>
</dbReference>
<organism evidence="3 4">
    <name type="scientific">Roseomonas gilardii</name>
    <dbReference type="NCBI Taxonomy" id="257708"/>
    <lineage>
        <taxon>Bacteria</taxon>
        <taxon>Pseudomonadati</taxon>
        <taxon>Pseudomonadota</taxon>
        <taxon>Alphaproteobacteria</taxon>
        <taxon>Acetobacterales</taxon>
        <taxon>Roseomonadaceae</taxon>
        <taxon>Roseomonas</taxon>
    </lineage>
</organism>
<dbReference type="STRING" id="257708.RGI145_01285"/>
<name>A0A1L7AAV3_9PROT</name>
<dbReference type="PROSITE" id="PS51168">
    <property type="entry name" value="CHORISMATE_MUT_2"/>
    <property type="match status" value="1"/>
</dbReference>
<dbReference type="eggNOG" id="COG1605">
    <property type="taxonomic scope" value="Bacteria"/>
</dbReference>
<gene>
    <name evidence="3" type="ORF">RGI145_01285</name>
</gene>
<protein>
    <recommendedName>
        <fullName evidence="1">chorismate mutase</fullName>
        <ecNumber evidence="1">5.4.99.5</ecNumber>
    </recommendedName>
</protein>
<reference evidence="3 4" key="1">
    <citation type="submission" date="2016-05" db="EMBL/GenBank/DDBJ databases">
        <title>Complete Genome and Methylome Analysis of Psychrotrophic Bacterial Isolates from Antarctic Lake Untersee.</title>
        <authorList>
            <person name="Fomenkov A."/>
            <person name="Akimov V.N."/>
            <person name="Vasilyeva L.V."/>
            <person name="Andersen D."/>
            <person name="Vincze T."/>
            <person name="Roberts R.J."/>
        </authorList>
    </citation>
    <scope>NUCLEOTIDE SEQUENCE [LARGE SCALE GENOMIC DNA]</scope>
    <source>
        <strain evidence="3 4">U14-5</strain>
    </source>
</reference>
<dbReference type="KEGG" id="rgi:RGI145_01285"/>
<dbReference type="RefSeq" id="WP_083670262.1">
    <property type="nucleotide sequence ID" value="NZ_CP015583.1"/>
</dbReference>
<dbReference type="SUPFAM" id="SSF48600">
    <property type="entry name" value="Chorismate mutase II"/>
    <property type="match status" value="1"/>
</dbReference>
<proteinExistence type="predicted"/>
<feature type="domain" description="Chorismate mutase" evidence="2">
    <location>
        <begin position="14"/>
        <end position="104"/>
    </location>
</feature>
<dbReference type="GO" id="GO:0004106">
    <property type="term" value="F:chorismate mutase activity"/>
    <property type="evidence" value="ECO:0007669"/>
    <property type="project" value="UniProtKB-EC"/>
</dbReference>
<dbReference type="GO" id="GO:0046417">
    <property type="term" value="P:chorismate metabolic process"/>
    <property type="evidence" value="ECO:0007669"/>
    <property type="project" value="InterPro"/>
</dbReference>
<evidence type="ECO:0000256" key="1">
    <source>
        <dbReference type="ARBA" id="ARBA00012404"/>
    </source>
</evidence>
<evidence type="ECO:0000259" key="2">
    <source>
        <dbReference type="PROSITE" id="PS51168"/>
    </source>
</evidence>
<dbReference type="InterPro" id="IPR036263">
    <property type="entry name" value="Chorismate_II_sf"/>
</dbReference>
<dbReference type="InterPro" id="IPR036979">
    <property type="entry name" value="CM_dom_sf"/>
</dbReference>
<evidence type="ECO:0000313" key="4">
    <source>
        <dbReference type="Proteomes" id="UP000185494"/>
    </source>
</evidence>
<dbReference type="EMBL" id="CP015583">
    <property type="protein sequence ID" value="APT55947.1"/>
    <property type="molecule type" value="Genomic_DNA"/>
</dbReference>
<dbReference type="Pfam" id="PF01817">
    <property type="entry name" value="CM_2"/>
    <property type="match status" value="1"/>
</dbReference>